<dbReference type="Pfam" id="PF07724">
    <property type="entry name" value="AAA_2"/>
    <property type="match status" value="1"/>
</dbReference>
<feature type="domain" description="Clp ATPase C-terminal" evidence="4">
    <location>
        <begin position="151"/>
        <end position="240"/>
    </location>
</feature>
<evidence type="ECO:0000313" key="6">
    <source>
        <dbReference type="Proteomes" id="UP001244341"/>
    </source>
</evidence>
<reference evidence="5 6" key="1">
    <citation type="submission" date="2023-05" db="EMBL/GenBank/DDBJ databases">
        <title>A 100% complete, gapless, phased diploid assembly of the Scenedesmus obliquus UTEX 3031 genome.</title>
        <authorList>
            <person name="Biondi T.C."/>
            <person name="Hanschen E.R."/>
            <person name="Kwon T."/>
            <person name="Eng W."/>
            <person name="Kruse C.P.S."/>
            <person name="Koehler S.I."/>
            <person name="Kunde Y."/>
            <person name="Gleasner C.D."/>
            <person name="You Mak K.T."/>
            <person name="Polle J."/>
            <person name="Hovde B.T."/>
            <person name="Starkenburg S.R."/>
        </authorList>
    </citation>
    <scope>NUCLEOTIDE SEQUENCE [LARGE SCALE GENOMIC DNA]</scope>
    <source>
        <strain evidence="5 6">DOE0152z</strain>
    </source>
</reference>
<dbReference type="InterPro" id="IPR027417">
    <property type="entry name" value="P-loop_NTPase"/>
</dbReference>
<sequence>MRTVYQLHVFLMQLDDGAVLHLIIPPVLRVREARRLLLDAEVERALASERVTREALRAAQQDGIVFIDEIDKIVDTSRGAAGSTSSNVSSEGVQRDLLPILEGSTVATKYGNVSTDHVLFIASGAFHSSKPGDMLAELQGRLPVRVELAGLTADDFYRILTEPQHNMLRQQAVLMATEGIDLHFTDGAVRSIAKAAEDANRLLDNIGARRLHTVLERVLADVSFSADKLVAEAKASKASSSSSSSSKDAAPGPAASKPSGSKGTRKQKQQGAAAAAAAAGSGTASGSGESSSSSTSSSSEEADKLTVRYEVTEDMVQACMKELLKHQDLSRYVL</sequence>
<dbReference type="PANTHER" id="PTHR48102:SF3">
    <property type="entry name" value="ATP-DEPENDENT PROTEASE ATPASE SUBUNIT HSLU"/>
    <property type="match status" value="1"/>
</dbReference>
<keyword evidence="2" id="KW-0067">ATP-binding</keyword>
<proteinExistence type="predicted"/>
<evidence type="ECO:0000259" key="4">
    <source>
        <dbReference type="SMART" id="SM01086"/>
    </source>
</evidence>
<evidence type="ECO:0000256" key="2">
    <source>
        <dbReference type="ARBA" id="ARBA00022840"/>
    </source>
</evidence>
<feature type="region of interest" description="Disordered" evidence="3">
    <location>
        <begin position="235"/>
        <end position="305"/>
    </location>
</feature>
<dbReference type="Gene3D" id="3.40.50.300">
    <property type="entry name" value="P-loop containing nucleotide triphosphate hydrolases"/>
    <property type="match status" value="1"/>
</dbReference>
<dbReference type="SMART" id="SM01086">
    <property type="entry name" value="ClpB_D2-small"/>
    <property type="match status" value="1"/>
</dbReference>
<feature type="compositionally biased region" description="Low complexity" evidence="3">
    <location>
        <begin position="271"/>
        <end position="299"/>
    </location>
</feature>
<protein>
    <recommendedName>
        <fullName evidence="4">Clp ATPase C-terminal domain-containing protein</fullName>
    </recommendedName>
</protein>
<keyword evidence="1" id="KW-0547">Nucleotide-binding</keyword>
<gene>
    <name evidence="5" type="ORF">OEZ85_008183</name>
</gene>
<dbReference type="InterPro" id="IPR050052">
    <property type="entry name" value="ATP-dep_Clp_protease_ClpX"/>
</dbReference>
<accession>A0ABY8TIE9</accession>
<dbReference type="EMBL" id="CP126208">
    <property type="protein sequence ID" value="WIA08760.1"/>
    <property type="molecule type" value="Genomic_DNA"/>
</dbReference>
<evidence type="ECO:0000256" key="3">
    <source>
        <dbReference type="SAM" id="MobiDB-lite"/>
    </source>
</evidence>
<evidence type="ECO:0000313" key="5">
    <source>
        <dbReference type="EMBL" id="WIA08760.1"/>
    </source>
</evidence>
<dbReference type="SUPFAM" id="SSF52540">
    <property type="entry name" value="P-loop containing nucleoside triphosphate hydrolases"/>
    <property type="match status" value="1"/>
</dbReference>
<dbReference type="PANTHER" id="PTHR48102">
    <property type="entry name" value="ATP-DEPENDENT CLP PROTEASE ATP-BINDING SUBUNIT CLPX-LIKE, MITOCHONDRIAL-RELATED"/>
    <property type="match status" value="1"/>
</dbReference>
<organism evidence="5 6">
    <name type="scientific">Tetradesmus obliquus</name>
    <name type="common">Green alga</name>
    <name type="synonym">Acutodesmus obliquus</name>
    <dbReference type="NCBI Taxonomy" id="3088"/>
    <lineage>
        <taxon>Eukaryota</taxon>
        <taxon>Viridiplantae</taxon>
        <taxon>Chlorophyta</taxon>
        <taxon>core chlorophytes</taxon>
        <taxon>Chlorophyceae</taxon>
        <taxon>CS clade</taxon>
        <taxon>Sphaeropleales</taxon>
        <taxon>Scenedesmaceae</taxon>
        <taxon>Tetradesmus</taxon>
    </lineage>
</organism>
<dbReference type="InterPro" id="IPR003959">
    <property type="entry name" value="ATPase_AAA_core"/>
</dbReference>
<evidence type="ECO:0000256" key="1">
    <source>
        <dbReference type="ARBA" id="ARBA00022741"/>
    </source>
</evidence>
<keyword evidence="6" id="KW-1185">Reference proteome</keyword>
<name>A0ABY8TIE9_TETOB</name>
<dbReference type="Proteomes" id="UP001244341">
    <property type="component" value="Chromosome 1b"/>
</dbReference>
<feature type="compositionally biased region" description="Low complexity" evidence="3">
    <location>
        <begin position="236"/>
        <end position="262"/>
    </location>
</feature>
<dbReference type="InterPro" id="IPR019489">
    <property type="entry name" value="Clp_ATPase_C"/>
</dbReference>
<dbReference type="Gene3D" id="1.10.8.60">
    <property type="match status" value="1"/>
</dbReference>